<dbReference type="KEGG" id="dan:6505046"/>
<dbReference type="GO" id="GO:0005739">
    <property type="term" value="C:mitochondrion"/>
    <property type="evidence" value="ECO:0007669"/>
    <property type="project" value="UniProtKB-SubCell"/>
</dbReference>
<dbReference type="Gene3D" id="3.40.30.10">
    <property type="entry name" value="Glutaredoxin"/>
    <property type="match status" value="1"/>
</dbReference>
<sequence>MPFMKGREPIRRTLNYLNAGKLVLKDKVRIFSVNYNTYGDHHAGARDFVFWNIPQIQFKNPEVQVLTLKNLTPSPFVRCYFEDGRDMLIDIEGRNKDDIIQHLVQVVGKTREQLDAEARLKESKDNPANFGYGCGRHCICEIPGQVRCPGTVPLPEQMRGKFKFAPK</sequence>
<dbReference type="FunFam" id="3.40.30.10:FF:000247">
    <property type="entry name" value="28S ribosomal protein S25, mitochondrial"/>
    <property type="match status" value="1"/>
</dbReference>
<evidence type="ECO:0000259" key="8">
    <source>
        <dbReference type="SMART" id="SM00916"/>
    </source>
</evidence>
<dbReference type="GO" id="GO:0005840">
    <property type="term" value="C:ribosome"/>
    <property type="evidence" value="ECO:0007669"/>
    <property type="project" value="UniProtKB-KW"/>
</dbReference>
<dbReference type="PANTHER" id="PTHR13274:SF2">
    <property type="entry name" value="SMALL RIBOSOMAL SUBUNIT PROTEIN MS25"/>
    <property type="match status" value="1"/>
</dbReference>
<comment type="subcellular location">
    <subcellularLocation>
        <location evidence="1">Mitochondrion</location>
    </subcellularLocation>
</comment>
<reference evidence="9 10" key="1">
    <citation type="journal article" date="2007" name="Nature">
        <title>Evolution of genes and genomes on the Drosophila phylogeny.</title>
        <authorList>
            <consortium name="Drosophila 12 Genomes Consortium"/>
            <person name="Clark A.G."/>
            <person name="Eisen M.B."/>
            <person name="Smith D.R."/>
            <person name="Bergman C.M."/>
            <person name="Oliver B."/>
            <person name="Markow T.A."/>
            <person name="Kaufman T.C."/>
            <person name="Kellis M."/>
            <person name="Gelbart W."/>
            <person name="Iyer V.N."/>
            <person name="Pollard D.A."/>
            <person name="Sackton T.B."/>
            <person name="Larracuente A.M."/>
            <person name="Singh N.D."/>
            <person name="Abad J.P."/>
            <person name="Abt D.N."/>
            <person name="Adryan B."/>
            <person name="Aguade M."/>
            <person name="Akashi H."/>
            <person name="Anderson W.W."/>
            <person name="Aquadro C.F."/>
            <person name="Ardell D.H."/>
            <person name="Arguello R."/>
            <person name="Artieri C.G."/>
            <person name="Barbash D.A."/>
            <person name="Barker D."/>
            <person name="Barsanti P."/>
            <person name="Batterham P."/>
            <person name="Batzoglou S."/>
            <person name="Begun D."/>
            <person name="Bhutkar A."/>
            <person name="Blanco E."/>
            <person name="Bosak S.A."/>
            <person name="Bradley R.K."/>
            <person name="Brand A.D."/>
            <person name="Brent M.R."/>
            <person name="Brooks A.N."/>
            <person name="Brown R.H."/>
            <person name="Butlin R.K."/>
            <person name="Caggese C."/>
            <person name="Calvi B.R."/>
            <person name="Bernardo de Carvalho A."/>
            <person name="Caspi A."/>
            <person name="Castrezana S."/>
            <person name="Celniker S.E."/>
            <person name="Chang J.L."/>
            <person name="Chapple C."/>
            <person name="Chatterji S."/>
            <person name="Chinwalla A."/>
            <person name="Civetta A."/>
            <person name="Clifton S.W."/>
            <person name="Comeron J.M."/>
            <person name="Costello J.C."/>
            <person name="Coyne J.A."/>
            <person name="Daub J."/>
            <person name="David R.G."/>
            <person name="Delcher A.L."/>
            <person name="Delehaunty K."/>
            <person name="Do C.B."/>
            <person name="Ebling H."/>
            <person name="Edwards K."/>
            <person name="Eickbush T."/>
            <person name="Evans J.D."/>
            <person name="Filipski A."/>
            <person name="Findeiss S."/>
            <person name="Freyhult E."/>
            <person name="Fulton L."/>
            <person name="Fulton R."/>
            <person name="Garcia A.C."/>
            <person name="Gardiner A."/>
            <person name="Garfield D.A."/>
            <person name="Garvin B.E."/>
            <person name="Gibson G."/>
            <person name="Gilbert D."/>
            <person name="Gnerre S."/>
            <person name="Godfrey J."/>
            <person name="Good R."/>
            <person name="Gotea V."/>
            <person name="Gravely B."/>
            <person name="Greenberg A.J."/>
            <person name="Griffiths-Jones S."/>
            <person name="Gross S."/>
            <person name="Guigo R."/>
            <person name="Gustafson E.A."/>
            <person name="Haerty W."/>
            <person name="Hahn M.W."/>
            <person name="Halligan D.L."/>
            <person name="Halpern A.L."/>
            <person name="Halter G.M."/>
            <person name="Han M.V."/>
            <person name="Heger A."/>
            <person name="Hillier L."/>
            <person name="Hinrichs A.S."/>
            <person name="Holmes I."/>
            <person name="Hoskins R.A."/>
            <person name="Hubisz M.J."/>
            <person name="Hultmark D."/>
            <person name="Huntley M.A."/>
            <person name="Jaffe D.B."/>
            <person name="Jagadeeshan S."/>
            <person name="Jeck W.R."/>
            <person name="Johnson J."/>
            <person name="Jones C.D."/>
            <person name="Jordan W.C."/>
            <person name="Karpen G.H."/>
            <person name="Kataoka E."/>
            <person name="Keightley P.D."/>
            <person name="Kheradpour P."/>
            <person name="Kirkness E.F."/>
            <person name="Koerich L.B."/>
            <person name="Kristiansen K."/>
            <person name="Kudrna D."/>
            <person name="Kulathinal R.J."/>
            <person name="Kumar S."/>
            <person name="Kwok R."/>
            <person name="Lander E."/>
            <person name="Langley C.H."/>
            <person name="Lapoint R."/>
            <person name="Lazzaro B.P."/>
            <person name="Lee S.J."/>
            <person name="Levesque L."/>
            <person name="Li R."/>
            <person name="Lin C.F."/>
            <person name="Lin M.F."/>
            <person name="Lindblad-Toh K."/>
            <person name="Llopart A."/>
            <person name="Long M."/>
            <person name="Low L."/>
            <person name="Lozovsky E."/>
            <person name="Lu J."/>
            <person name="Luo M."/>
            <person name="Machado C.A."/>
            <person name="Makalowski W."/>
            <person name="Marzo M."/>
            <person name="Matsuda M."/>
            <person name="Matzkin L."/>
            <person name="McAllister B."/>
            <person name="McBride C.S."/>
            <person name="McKernan B."/>
            <person name="McKernan K."/>
            <person name="Mendez-Lago M."/>
            <person name="Minx P."/>
            <person name="Mollenhauer M.U."/>
            <person name="Montooth K."/>
            <person name="Mount S.M."/>
            <person name="Mu X."/>
            <person name="Myers E."/>
            <person name="Negre B."/>
            <person name="Newfeld S."/>
            <person name="Nielsen R."/>
            <person name="Noor M.A."/>
            <person name="O'Grady P."/>
            <person name="Pachter L."/>
            <person name="Papaceit M."/>
            <person name="Parisi M.J."/>
            <person name="Parisi M."/>
            <person name="Parts L."/>
            <person name="Pedersen J.S."/>
            <person name="Pesole G."/>
            <person name="Phillippy A.M."/>
            <person name="Ponting C.P."/>
            <person name="Pop M."/>
            <person name="Porcelli D."/>
            <person name="Powell J.R."/>
            <person name="Prohaska S."/>
            <person name="Pruitt K."/>
            <person name="Puig M."/>
            <person name="Quesneville H."/>
            <person name="Ram K.R."/>
            <person name="Rand D."/>
            <person name="Rasmussen M.D."/>
            <person name="Reed L.K."/>
            <person name="Reenan R."/>
            <person name="Reily A."/>
            <person name="Remington K.A."/>
            <person name="Rieger T.T."/>
            <person name="Ritchie M.G."/>
            <person name="Robin C."/>
            <person name="Rogers Y.H."/>
            <person name="Rohde C."/>
            <person name="Rozas J."/>
            <person name="Rubenfield M.J."/>
            <person name="Ruiz A."/>
            <person name="Russo S."/>
            <person name="Salzberg S.L."/>
            <person name="Sanchez-Gracia A."/>
            <person name="Saranga D.J."/>
            <person name="Sato H."/>
            <person name="Schaeffer S.W."/>
            <person name="Schatz M.C."/>
            <person name="Schlenke T."/>
            <person name="Schwartz R."/>
            <person name="Segarra C."/>
            <person name="Singh R.S."/>
            <person name="Sirot L."/>
            <person name="Sirota M."/>
            <person name="Sisneros N.B."/>
            <person name="Smith C.D."/>
            <person name="Smith T.F."/>
            <person name="Spieth J."/>
            <person name="Stage D.E."/>
            <person name="Stark A."/>
            <person name="Stephan W."/>
            <person name="Strausberg R.L."/>
            <person name="Strempel S."/>
            <person name="Sturgill D."/>
            <person name="Sutton G."/>
            <person name="Sutton G.G."/>
            <person name="Tao W."/>
            <person name="Teichmann S."/>
            <person name="Tobari Y.N."/>
            <person name="Tomimura Y."/>
            <person name="Tsolas J.M."/>
            <person name="Valente V.L."/>
            <person name="Venter E."/>
            <person name="Venter J.C."/>
            <person name="Vicario S."/>
            <person name="Vieira F.G."/>
            <person name="Vilella A.J."/>
            <person name="Villasante A."/>
            <person name="Walenz B."/>
            <person name="Wang J."/>
            <person name="Wasserman M."/>
            <person name="Watts T."/>
            <person name="Wilson D."/>
            <person name="Wilson R.K."/>
            <person name="Wing R.A."/>
            <person name="Wolfner M.F."/>
            <person name="Wong A."/>
            <person name="Wong G.K."/>
            <person name="Wu C.I."/>
            <person name="Wu G."/>
            <person name="Yamamoto D."/>
            <person name="Yang H.P."/>
            <person name="Yang S.P."/>
            <person name="Yorke J.A."/>
            <person name="Yoshida K."/>
            <person name="Zdobnov E."/>
            <person name="Zhang P."/>
            <person name="Zhang Y."/>
            <person name="Zimin A.V."/>
            <person name="Baldwin J."/>
            <person name="Abdouelleil A."/>
            <person name="Abdulkadir J."/>
            <person name="Abebe A."/>
            <person name="Abera B."/>
            <person name="Abreu J."/>
            <person name="Acer S.C."/>
            <person name="Aftuck L."/>
            <person name="Alexander A."/>
            <person name="An P."/>
            <person name="Anderson E."/>
            <person name="Anderson S."/>
            <person name="Arachi H."/>
            <person name="Azer M."/>
            <person name="Bachantsang P."/>
            <person name="Barry A."/>
            <person name="Bayul T."/>
            <person name="Berlin A."/>
            <person name="Bessette D."/>
            <person name="Bloom T."/>
            <person name="Blye J."/>
            <person name="Boguslavskiy L."/>
            <person name="Bonnet C."/>
            <person name="Boukhgalter B."/>
            <person name="Bourzgui I."/>
            <person name="Brown A."/>
            <person name="Cahill P."/>
            <person name="Channer S."/>
            <person name="Cheshatsang Y."/>
            <person name="Chuda L."/>
            <person name="Citroen M."/>
            <person name="Collymore A."/>
            <person name="Cooke P."/>
            <person name="Costello M."/>
            <person name="D'Aco K."/>
            <person name="Daza R."/>
            <person name="De Haan G."/>
            <person name="DeGray S."/>
            <person name="DeMaso C."/>
            <person name="Dhargay N."/>
            <person name="Dooley K."/>
            <person name="Dooley E."/>
            <person name="Doricent M."/>
            <person name="Dorje P."/>
            <person name="Dorjee K."/>
            <person name="Dupes A."/>
            <person name="Elong R."/>
            <person name="Falk J."/>
            <person name="Farina A."/>
            <person name="Faro S."/>
            <person name="Ferguson D."/>
            <person name="Fisher S."/>
            <person name="Foley C.D."/>
            <person name="Franke A."/>
            <person name="Friedrich D."/>
            <person name="Gadbois L."/>
            <person name="Gearin G."/>
            <person name="Gearin C.R."/>
            <person name="Giannoukos G."/>
            <person name="Goode T."/>
            <person name="Graham J."/>
            <person name="Grandbois E."/>
            <person name="Grewal S."/>
            <person name="Gyaltsen K."/>
            <person name="Hafez N."/>
            <person name="Hagos B."/>
            <person name="Hall J."/>
            <person name="Henson C."/>
            <person name="Hollinger A."/>
            <person name="Honan T."/>
            <person name="Huard M.D."/>
            <person name="Hughes L."/>
            <person name="Hurhula B."/>
            <person name="Husby M.E."/>
            <person name="Kamat A."/>
            <person name="Kanga B."/>
            <person name="Kashin S."/>
            <person name="Khazanovich D."/>
            <person name="Kisner P."/>
            <person name="Lance K."/>
            <person name="Lara M."/>
            <person name="Lee W."/>
            <person name="Lennon N."/>
            <person name="Letendre F."/>
            <person name="LeVine R."/>
            <person name="Lipovsky A."/>
            <person name="Liu X."/>
            <person name="Liu J."/>
            <person name="Liu S."/>
            <person name="Lokyitsang T."/>
            <person name="Lokyitsang Y."/>
            <person name="Lubonja R."/>
            <person name="Lui A."/>
            <person name="MacDonald P."/>
            <person name="Magnisalis V."/>
            <person name="Maru K."/>
            <person name="Matthews C."/>
            <person name="McCusker W."/>
            <person name="McDonough S."/>
            <person name="Mehta T."/>
            <person name="Meldrim J."/>
            <person name="Meneus L."/>
            <person name="Mihai O."/>
            <person name="Mihalev A."/>
            <person name="Mihova T."/>
            <person name="Mittelman R."/>
            <person name="Mlenga V."/>
            <person name="Montmayeur A."/>
            <person name="Mulrain L."/>
            <person name="Navidi A."/>
            <person name="Naylor J."/>
            <person name="Negash T."/>
            <person name="Nguyen T."/>
            <person name="Nguyen N."/>
            <person name="Nicol R."/>
            <person name="Norbu C."/>
            <person name="Norbu N."/>
            <person name="Novod N."/>
            <person name="O'Neill B."/>
            <person name="Osman S."/>
            <person name="Markiewicz E."/>
            <person name="Oyono O.L."/>
            <person name="Patti C."/>
            <person name="Phunkhang P."/>
            <person name="Pierre F."/>
            <person name="Priest M."/>
            <person name="Raghuraman S."/>
            <person name="Rege F."/>
            <person name="Reyes R."/>
            <person name="Rise C."/>
            <person name="Rogov P."/>
            <person name="Ross K."/>
            <person name="Ryan E."/>
            <person name="Settipalli S."/>
            <person name="Shea T."/>
            <person name="Sherpa N."/>
            <person name="Shi L."/>
            <person name="Shih D."/>
            <person name="Sparrow T."/>
            <person name="Spaulding J."/>
            <person name="Stalker J."/>
            <person name="Stange-Thomann N."/>
            <person name="Stavropoulos S."/>
            <person name="Stone C."/>
            <person name="Strader C."/>
            <person name="Tesfaye S."/>
            <person name="Thomson T."/>
            <person name="Thoulutsang Y."/>
            <person name="Thoulutsang D."/>
            <person name="Topham K."/>
            <person name="Topping I."/>
            <person name="Tsamla T."/>
            <person name="Vassiliev H."/>
            <person name="Vo A."/>
            <person name="Wangchuk T."/>
            <person name="Wangdi T."/>
            <person name="Weiand M."/>
            <person name="Wilkinson J."/>
            <person name="Wilson A."/>
            <person name="Yadav S."/>
            <person name="Young G."/>
            <person name="Yu Q."/>
            <person name="Zembek L."/>
            <person name="Zhong D."/>
            <person name="Zimmer A."/>
            <person name="Zwirko Z."/>
            <person name="Jaffe D.B."/>
            <person name="Alvarez P."/>
            <person name="Brockman W."/>
            <person name="Butler J."/>
            <person name="Chin C."/>
            <person name="Gnerre S."/>
            <person name="Grabherr M."/>
            <person name="Kleber M."/>
            <person name="Mauceli E."/>
            <person name="MacCallum I."/>
        </authorList>
    </citation>
    <scope>NUCLEOTIDE SEQUENCE [LARGE SCALE GENOMIC DNA]</scope>
    <source>
        <strain evidence="10">Tucson 14024-0371.13</strain>
    </source>
</reference>
<dbReference type="PANTHER" id="PTHR13274">
    <property type="entry name" value="MITOCHONDRIAL RIBOSOMAL PROTEIN S25"/>
    <property type="match status" value="1"/>
</dbReference>
<name>B3MVT9_DROAN</name>
<evidence type="ECO:0000256" key="7">
    <source>
        <dbReference type="ARBA" id="ARBA00035369"/>
    </source>
</evidence>
<dbReference type="Pfam" id="PF05047">
    <property type="entry name" value="L51_S25_CI-B8"/>
    <property type="match status" value="1"/>
</dbReference>
<dbReference type="eggNOG" id="KOG4079">
    <property type="taxonomic scope" value="Eukaryota"/>
</dbReference>
<dbReference type="EMBL" id="CH902625">
    <property type="protein sequence ID" value="EDV35084.1"/>
    <property type="molecule type" value="Genomic_DNA"/>
</dbReference>
<evidence type="ECO:0000313" key="10">
    <source>
        <dbReference type="Proteomes" id="UP000007801"/>
    </source>
</evidence>
<evidence type="ECO:0000313" key="9">
    <source>
        <dbReference type="EMBL" id="EDV35084.1"/>
    </source>
</evidence>
<dbReference type="AlphaFoldDB" id="B3MVT9"/>
<feature type="domain" description="Ribosomal protein/NADH dehydrogenase" evidence="8">
    <location>
        <begin position="37"/>
        <end position="110"/>
    </location>
</feature>
<dbReference type="InterPro" id="IPR007741">
    <property type="entry name" value="Ribosomal_mL43/mS25/NADH_DH"/>
</dbReference>
<keyword evidence="5" id="KW-0687">Ribonucleoprotein</keyword>
<accession>B3MVT9</accession>
<proteinExistence type="inferred from homology"/>
<dbReference type="OMA" id="FCICEVP"/>
<evidence type="ECO:0000256" key="4">
    <source>
        <dbReference type="ARBA" id="ARBA00023128"/>
    </source>
</evidence>
<dbReference type="InterPro" id="IPR036249">
    <property type="entry name" value="Thioredoxin-like_sf"/>
</dbReference>
<keyword evidence="3" id="KW-0689">Ribosomal protein</keyword>
<dbReference type="GO" id="GO:0003735">
    <property type="term" value="F:structural constituent of ribosome"/>
    <property type="evidence" value="ECO:0007669"/>
    <property type="project" value="InterPro"/>
</dbReference>
<organism evidence="9 10">
    <name type="scientific">Drosophila ananassae</name>
    <name type="common">Fruit fly</name>
    <dbReference type="NCBI Taxonomy" id="7217"/>
    <lineage>
        <taxon>Eukaryota</taxon>
        <taxon>Metazoa</taxon>
        <taxon>Ecdysozoa</taxon>
        <taxon>Arthropoda</taxon>
        <taxon>Hexapoda</taxon>
        <taxon>Insecta</taxon>
        <taxon>Pterygota</taxon>
        <taxon>Neoptera</taxon>
        <taxon>Endopterygota</taxon>
        <taxon>Diptera</taxon>
        <taxon>Brachycera</taxon>
        <taxon>Muscomorpha</taxon>
        <taxon>Ephydroidea</taxon>
        <taxon>Drosophilidae</taxon>
        <taxon>Drosophila</taxon>
        <taxon>Sophophora</taxon>
    </lineage>
</organism>
<keyword evidence="4" id="KW-0496">Mitochondrion</keyword>
<dbReference type="SUPFAM" id="SSF52833">
    <property type="entry name" value="Thioredoxin-like"/>
    <property type="match status" value="1"/>
</dbReference>
<gene>
    <name evidence="9" type="primary">Dana\GF22384</name>
    <name evidence="9" type="synonym">dana_GLEANR_6355</name>
    <name evidence="9" type="ORF">GF22384</name>
</gene>
<dbReference type="GeneID" id="6505046"/>
<dbReference type="PhylomeDB" id="B3MVT9"/>
<evidence type="ECO:0000256" key="2">
    <source>
        <dbReference type="ARBA" id="ARBA00008046"/>
    </source>
</evidence>
<keyword evidence="10" id="KW-1185">Reference proteome</keyword>
<dbReference type="InParanoid" id="B3MVT9"/>
<dbReference type="FunCoup" id="B3MVT9">
    <property type="interactions" value="1141"/>
</dbReference>
<evidence type="ECO:0000256" key="3">
    <source>
        <dbReference type="ARBA" id="ARBA00022980"/>
    </source>
</evidence>
<evidence type="ECO:0000256" key="1">
    <source>
        <dbReference type="ARBA" id="ARBA00004173"/>
    </source>
</evidence>
<protein>
    <recommendedName>
        <fullName evidence="6">Small ribosomal subunit protein mS25</fullName>
    </recommendedName>
    <alternativeName>
        <fullName evidence="7">28S ribosomal protein S25, mitochondrial</fullName>
    </alternativeName>
</protein>
<dbReference type="STRING" id="7217.B3MVT9"/>
<comment type="similarity">
    <text evidence="2">Belongs to the mitochondrion-specific ribosomal protein mS25 family.</text>
</comment>
<dbReference type="OrthoDB" id="5919182at2759"/>
<dbReference type="InterPro" id="IPR040049">
    <property type="entry name" value="Ribosomal_mS25/mL61"/>
</dbReference>
<dbReference type="HOGENOM" id="CLU_094727_0_0_1"/>
<dbReference type="Proteomes" id="UP000007801">
    <property type="component" value="Unassembled WGS sequence"/>
</dbReference>
<dbReference type="CTD" id="64432"/>
<evidence type="ECO:0000256" key="6">
    <source>
        <dbReference type="ARBA" id="ARBA00035139"/>
    </source>
</evidence>
<dbReference type="SMART" id="SM00916">
    <property type="entry name" value="L51_S25_CI-B8"/>
    <property type="match status" value="1"/>
</dbReference>
<evidence type="ECO:0000256" key="5">
    <source>
        <dbReference type="ARBA" id="ARBA00023274"/>
    </source>
</evidence>
<dbReference type="GO" id="GO:1990904">
    <property type="term" value="C:ribonucleoprotein complex"/>
    <property type="evidence" value="ECO:0007669"/>
    <property type="project" value="UniProtKB-KW"/>
</dbReference>